<dbReference type="AlphaFoldDB" id="A0A0D2J7J1"/>
<evidence type="ECO:0000313" key="17">
    <source>
        <dbReference type="Proteomes" id="UP000032233"/>
    </source>
</evidence>
<dbReference type="InterPro" id="IPR036291">
    <property type="entry name" value="NAD(P)-bd_dom_sf"/>
</dbReference>
<evidence type="ECO:0000256" key="11">
    <source>
        <dbReference type="ARBA" id="ARBA00049080"/>
    </source>
</evidence>
<feature type="binding site" evidence="13">
    <location>
        <begin position="98"/>
        <end position="100"/>
    </location>
    <ligand>
        <name>NAD(+)</name>
        <dbReference type="ChEBI" id="CHEBI:57540"/>
    </ligand>
</feature>
<comment type="caution">
    <text evidence="13">Lacks conserved residue(s) required for the propagation of feature annotation.</text>
</comment>
<evidence type="ECO:0000256" key="13">
    <source>
        <dbReference type="HAMAP-Rule" id="MF_00102"/>
    </source>
</evidence>
<proteinExistence type="inferred from homology"/>
<dbReference type="GO" id="GO:0050661">
    <property type="term" value="F:NADP binding"/>
    <property type="evidence" value="ECO:0007669"/>
    <property type="project" value="UniProtKB-UniRule"/>
</dbReference>
<keyword evidence="8 13" id="KW-0457">Lysine biosynthesis</keyword>
<dbReference type="Pfam" id="PF05173">
    <property type="entry name" value="DapB_C"/>
    <property type="match status" value="1"/>
</dbReference>
<keyword evidence="4 13" id="KW-0521">NADP</keyword>
<comment type="caution">
    <text evidence="16">The sequence shown here is derived from an EMBL/GenBank/DDBJ whole genome shotgun (WGS) entry which is preliminary data.</text>
</comment>
<dbReference type="GO" id="GO:0051287">
    <property type="term" value="F:NAD binding"/>
    <property type="evidence" value="ECO:0007669"/>
    <property type="project" value="UniProtKB-UniRule"/>
</dbReference>
<organism evidence="16 17">
    <name type="scientific">Dethiosulfatarculus sandiegensis</name>
    <dbReference type="NCBI Taxonomy" id="1429043"/>
    <lineage>
        <taxon>Bacteria</taxon>
        <taxon>Pseudomonadati</taxon>
        <taxon>Thermodesulfobacteriota</taxon>
        <taxon>Desulfarculia</taxon>
        <taxon>Desulfarculales</taxon>
        <taxon>Desulfarculaceae</taxon>
        <taxon>Dethiosulfatarculus</taxon>
    </lineage>
</organism>
<comment type="subcellular location">
    <subcellularLocation>
        <location evidence="13">Cytoplasm</location>
    </subcellularLocation>
</comment>
<dbReference type="OrthoDB" id="9790352at2"/>
<comment type="similarity">
    <text evidence="1 13">Belongs to the DapB family.</text>
</comment>
<evidence type="ECO:0000256" key="4">
    <source>
        <dbReference type="ARBA" id="ARBA00022857"/>
    </source>
</evidence>
<dbReference type="Gene3D" id="3.30.360.10">
    <property type="entry name" value="Dihydrodipicolinate Reductase, domain 2"/>
    <property type="match status" value="1"/>
</dbReference>
<evidence type="ECO:0000256" key="3">
    <source>
        <dbReference type="ARBA" id="ARBA00022605"/>
    </source>
</evidence>
<dbReference type="Proteomes" id="UP000032233">
    <property type="component" value="Unassembled WGS sequence"/>
</dbReference>
<evidence type="ECO:0000256" key="9">
    <source>
        <dbReference type="ARBA" id="ARBA00037922"/>
    </source>
</evidence>
<evidence type="ECO:0000256" key="2">
    <source>
        <dbReference type="ARBA" id="ARBA00022490"/>
    </source>
</evidence>
<evidence type="ECO:0000313" key="16">
    <source>
        <dbReference type="EMBL" id="KIX11696.1"/>
    </source>
</evidence>
<feature type="binding site" evidence="13">
    <location>
        <position position="156"/>
    </location>
    <ligand>
        <name>(S)-2,3,4,5-tetrahydrodipicolinate</name>
        <dbReference type="ChEBI" id="CHEBI:16845"/>
    </ligand>
</feature>
<dbReference type="PANTHER" id="PTHR20836">
    <property type="entry name" value="DIHYDRODIPICOLINATE REDUCTASE"/>
    <property type="match status" value="1"/>
</dbReference>
<dbReference type="InterPro" id="IPR022664">
    <property type="entry name" value="DapB_N_CS"/>
</dbReference>
<dbReference type="SUPFAM" id="SSF51735">
    <property type="entry name" value="NAD(P)-binding Rossmann-fold domains"/>
    <property type="match status" value="1"/>
</dbReference>
<evidence type="ECO:0000259" key="15">
    <source>
        <dbReference type="Pfam" id="PF05173"/>
    </source>
</evidence>
<dbReference type="InParanoid" id="A0A0D2J7J1"/>
<comment type="caution">
    <text evidence="13">Was originally thought to be a dihydrodipicolinate reductase (DHDPR), catalyzing the conversion of dihydrodipicolinate to tetrahydrodipicolinate. However, it was shown in E.coli that the substrate of the enzymatic reaction is not dihydrodipicolinate (DHDP) but in fact (2S,4S)-4-hydroxy-2,3,4,5-tetrahydrodipicolinic acid (HTPA), the product released by the DapA-catalyzed reaction.</text>
</comment>
<dbReference type="PIRSF" id="PIRSF000161">
    <property type="entry name" value="DHPR"/>
    <property type="match status" value="1"/>
</dbReference>
<dbReference type="RefSeq" id="WP_044351589.1">
    <property type="nucleotide sequence ID" value="NZ_AZAC01000045.1"/>
</dbReference>
<dbReference type="HAMAP" id="MF_00102">
    <property type="entry name" value="DapB"/>
    <property type="match status" value="1"/>
</dbReference>
<dbReference type="EC" id="1.17.1.8" evidence="10 13"/>
<evidence type="ECO:0000256" key="7">
    <source>
        <dbReference type="ARBA" id="ARBA00023027"/>
    </source>
</evidence>
<accession>A0A0D2J7J1</accession>
<keyword evidence="6 13" id="KW-0560">Oxidoreductase</keyword>
<feature type="binding site" evidence="13">
    <location>
        <begin position="8"/>
        <end position="13"/>
    </location>
    <ligand>
        <name>NAD(+)</name>
        <dbReference type="ChEBI" id="CHEBI:57540"/>
    </ligand>
</feature>
<reference evidence="16 17" key="1">
    <citation type="submission" date="2013-11" db="EMBL/GenBank/DDBJ databases">
        <title>Metagenomic analysis of a methanogenic consortium involved in long chain n-alkane degradation.</title>
        <authorList>
            <person name="Davidova I.A."/>
            <person name="Callaghan A.V."/>
            <person name="Wawrik B."/>
            <person name="Pruitt S."/>
            <person name="Marks C."/>
            <person name="Duncan K.E."/>
            <person name="Suflita J.M."/>
        </authorList>
    </citation>
    <scope>NUCLEOTIDE SEQUENCE [LARGE SCALE GENOMIC DNA]</scope>
    <source>
        <strain evidence="16 17">SPR</strain>
    </source>
</reference>
<feature type="domain" description="Dihydrodipicolinate reductase C-terminal" evidence="15">
    <location>
        <begin position="128"/>
        <end position="264"/>
    </location>
</feature>
<keyword evidence="17" id="KW-1185">Reference proteome</keyword>
<evidence type="ECO:0000256" key="8">
    <source>
        <dbReference type="ARBA" id="ARBA00023154"/>
    </source>
</evidence>
<dbReference type="InterPro" id="IPR000846">
    <property type="entry name" value="DapB_N"/>
</dbReference>
<dbReference type="PANTHER" id="PTHR20836:SF0">
    <property type="entry name" value="4-HYDROXY-TETRAHYDRODIPICOLINATE REDUCTASE 1, CHLOROPLASTIC-RELATED"/>
    <property type="match status" value="1"/>
</dbReference>
<keyword evidence="7 13" id="KW-0520">NAD</keyword>
<dbReference type="InterPro" id="IPR023940">
    <property type="entry name" value="DHDPR_bac"/>
</dbReference>
<evidence type="ECO:0000256" key="10">
    <source>
        <dbReference type="ARBA" id="ARBA00038983"/>
    </source>
</evidence>
<feature type="domain" description="Dihydrodipicolinate reductase N-terminal" evidence="14">
    <location>
        <begin position="2"/>
        <end position="125"/>
    </location>
</feature>
<comment type="catalytic activity">
    <reaction evidence="11 13">
        <text>(S)-2,3,4,5-tetrahydrodipicolinate + NADP(+) + H2O = (2S,4S)-4-hydroxy-2,3,4,5-tetrahydrodipicolinate + NADPH + H(+)</text>
        <dbReference type="Rhea" id="RHEA:35331"/>
        <dbReference type="ChEBI" id="CHEBI:15377"/>
        <dbReference type="ChEBI" id="CHEBI:15378"/>
        <dbReference type="ChEBI" id="CHEBI:16845"/>
        <dbReference type="ChEBI" id="CHEBI:57783"/>
        <dbReference type="ChEBI" id="CHEBI:58349"/>
        <dbReference type="ChEBI" id="CHEBI:67139"/>
        <dbReference type="EC" id="1.17.1.8"/>
    </reaction>
</comment>
<comment type="catalytic activity">
    <reaction evidence="12 13">
        <text>(S)-2,3,4,5-tetrahydrodipicolinate + NAD(+) + H2O = (2S,4S)-4-hydroxy-2,3,4,5-tetrahydrodipicolinate + NADH + H(+)</text>
        <dbReference type="Rhea" id="RHEA:35323"/>
        <dbReference type="ChEBI" id="CHEBI:15377"/>
        <dbReference type="ChEBI" id="CHEBI:15378"/>
        <dbReference type="ChEBI" id="CHEBI:16845"/>
        <dbReference type="ChEBI" id="CHEBI:57540"/>
        <dbReference type="ChEBI" id="CHEBI:57945"/>
        <dbReference type="ChEBI" id="CHEBI:67139"/>
        <dbReference type="EC" id="1.17.1.8"/>
    </reaction>
</comment>
<sequence length="268" mass="28458">MVKVAVAGAAGRMGRRILALSAAHEEAVPVSGFEAPNSEYVGRPLSELAGVASLEGVVADSAEKALEIADVLVDFTVPEATMQNLAVAARLGKACVIGTTGLSVEEREKIASYAKEIPVVFAPNMSVGMNLMFKLAGMITKVLGPDYALEVLEAHHDQKKDAPSGTAVKIIDELAKQRGWDVDEVCAHGRKGLVGARPKEEIGVSVIRGGDIVGEHTVYYIGQGERLELTHKAQSRDTFVQGAIRAAVWISQKEPGLYDMPDVLGLTD</sequence>
<comment type="pathway">
    <text evidence="9 13">Amino-acid biosynthesis; L-lysine biosynthesis via DAP pathway; (S)-tetrahydrodipicolinate from L-aspartate: step 4/4.</text>
</comment>
<dbReference type="Pfam" id="PF01113">
    <property type="entry name" value="DapB_N"/>
    <property type="match status" value="1"/>
</dbReference>
<dbReference type="GO" id="GO:0008839">
    <property type="term" value="F:4-hydroxy-tetrahydrodipicolinate reductase"/>
    <property type="evidence" value="ECO:0007669"/>
    <property type="project" value="UniProtKB-UniRule"/>
</dbReference>
<feature type="binding site" evidence="13">
    <location>
        <begin position="165"/>
        <end position="166"/>
    </location>
    <ligand>
        <name>(S)-2,3,4,5-tetrahydrodipicolinate</name>
        <dbReference type="ChEBI" id="CHEBI:16845"/>
    </ligand>
</feature>
<dbReference type="PATRIC" id="fig|1429043.3.peg.4775"/>
<dbReference type="PROSITE" id="PS01298">
    <property type="entry name" value="DAPB"/>
    <property type="match status" value="1"/>
</dbReference>
<feature type="binding site" evidence="13">
    <location>
        <position position="55"/>
    </location>
    <ligand>
        <name>NAD(+)</name>
        <dbReference type="ChEBI" id="CHEBI:57540"/>
    </ligand>
</feature>
<evidence type="ECO:0000259" key="14">
    <source>
        <dbReference type="Pfam" id="PF01113"/>
    </source>
</evidence>
<evidence type="ECO:0000256" key="6">
    <source>
        <dbReference type="ARBA" id="ARBA00023002"/>
    </source>
</evidence>
<protein>
    <recommendedName>
        <fullName evidence="10 13">4-hydroxy-tetrahydrodipicolinate reductase</fullName>
        <shortName evidence="13">HTPA reductase</shortName>
        <ecNumber evidence="10 13">1.17.1.8</ecNumber>
    </recommendedName>
</protein>
<name>A0A0D2J7J1_9BACT</name>
<dbReference type="FunCoup" id="A0A0D2J7J1">
    <property type="interactions" value="495"/>
</dbReference>
<dbReference type="GO" id="GO:0005829">
    <property type="term" value="C:cytosol"/>
    <property type="evidence" value="ECO:0007669"/>
    <property type="project" value="TreeGrafter"/>
</dbReference>
<dbReference type="GO" id="GO:0016726">
    <property type="term" value="F:oxidoreductase activity, acting on CH or CH2 groups, NAD or NADP as acceptor"/>
    <property type="evidence" value="ECO:0007669"/>
    <property type="project" value="UniProtKB-UniRule"/>
</dbReference>
<dbReference type="EMBL" id="AZAC01000045">
    <property type="protein sequence ID" value="KIX11696.1"/>
    <property type="molecule type" value="Genomic_DNA"/>
</dbReference>
<dbReference type="CDD" id="cd02274">
    <property type="entry name" value="DHDPR_N"/>
    <property type="match status" value="1"/>
</dbReference>
<dbReference type="GO" id="GO:0009089">
    <property type="term" value="P:lysine biosynthetic process via diaminopimelate"/>
    <property type="evidence" value="ECO:0007669"/>
    <property type="project" value="UniProtKB-UniRule"/>
</dbReference>
<evidence type="ECO:0000256" key="1">
    <source>
        <dbReference type="ARBA" id="ARBA00006642"/>
    </source>
</evidence>
<feature type="active site" description="Proton donor/acceptor" evidence="13">
    <location>
        <position position="155"/>
    </location>
</feature>
<keyword evidence="2 13" id="KW-0963">Cytoplasm</keyword>
<dbReference type="SUPFAM" id="SSF55347">
    <property type="entry name" value="Glyceraldehyde-3-phosphate dehydrogenase-like, C-terminal domain"/>
    <property type="match status" value="1"/>
</dbReference>
<evidence type="ECO:0000256" key="5">
    <source>
        <dbReference type="ARBA" id="ARBA00022915"/>
    </source>
</evidence>
<gene>
    <name evidence="13" type="primary">dapB</name>
    <name evidence="16" type="ORF">X474_22535</name>
</gene>
<dbReference type="InterPro" id="IPR022663">
    <property type="entry name" value="DapB_C"/>
</dbReference>
<dbReference type="NCBIfam" id="TIGR00036">
    <property type="entry name" value="dapB"/>
    <property type="match status" value="1"/>
</dbReference>
<dbReference type="GO" id="GO:0019877">
    <property type="term" value="P:diaminopimelate biosynthetic process"/>
    <property type="evidence" value="ECO:0007669"/>
    <property type="project" value="UniProtKB-UniRule"/>
</dbReference>
<dbReference type="UniPathway" id="UPA00034">
    <property type="reaction ID" value="UER00018"/>
</dbReference>
<feature type="active site" description="Proton donor" evidence="13">
    <location>
        <position position="159"/>
    </location>
</feature>
<comment type="subunit">
    <text evidence="13">Homotetramer.</text>
</comment>
<keyword evidence="3 13" id="KW-0028">Amino-acid biosynthesis</keyword>
<keyword evidence="5 13" id="KW-0220">Diaminopimelate biosynthesis</keyword>
<dbReference type="FunFam" id="3.30.360.10:FF:000004">
    <property type="entry name" value="4-hydroxy-tetrahydrodipicolinate reductase"/>
    <property type="match status" value="1"/>
</dbReference>
<evidence type="ECO:0000256" key="12">
    <source>
        <dbReference type="ARBA" id="ARBA00049396"/>
    </source>
</evidence>
<comment type="function">
    <text evidence="13">Catalyzes the conversion of 4-hydroxy-tetrahydrodipicolinate (HTPA) to tetrahydrodipicolinate.</text>
</comment>
<dbReference type="Gene3D" id="3.40.50.720">
    <property type="entry name" value="NAD(P)-binding Rossmann-like Domain"/>
    <property type="match status" value="1"/>
</dbReference>
<feature type="binding site" evidence="13">
    <location>
        <begin position="122"/>
        <end position="125"/>
    </location>
    <ligand>
        <name>NAD(+)</name>
        <dbReference type="ChEBI" id="CHEBI:57540"/>
    </ligand>
</feature>
<dbReference type="STRING" id="1429043.X474_22535"/>